<dbReference type="Pfam" id="PF25976">
    <property type="entry name" value="LpqB_N"/>
    <property type="match status" value="1"/>
</dbReference>
<comment type="caution">
    <text evidence="2">The sequence shown here is derived from an EMBL/GenBank/DDBJ whole genome shotgun (WGS) entry which is preliminary data.</text>
</comment>
<dbReference type="InterPro" id="IPR059026">
    <property type="entry name" value="LpqB_N"/>
</dbReference>
<protein>
    <recommendedName>
        <fullName evidence="1">GerMN domain-containing protein</fullName>
    </recommendedName>
</protein>
<dbReference type="RefSeq" id="WP_152582413.1">
    <property type="nucleotide sequence ID" value="NZ_VIKT02000008.1"/>
</dbReference>
<organism evidence="2 3">
    <name type="scientific">Microcella pacifica</name>
    <dbReference type="NCBI Taxonomy" id="2591847"/>
    <lineage>
        <taxon>Bacteria</taxon>
        <taxon>Bacillati</taxon>
        <taxon>Actinomycetota</taxon>
        <taxon>Actinomycetes</taxon>
        <taxon>Micrococcales</taxon>
        <taxon>Microbacteriaceae</taxon>
        <taxon>Microcella</taxon>
    </lineage>
</organism>
<name>A0A9E5MKP1_9MICO</name>
<dbReference type="Proteomes" id="UP000818266">
    <property type="component" value="Unassembled WGS sequence"/>
</dbReference>
<sequence>MSPTRTRRRSIRGRALALLALPAIVLAGCVSVPFQSGVDAGGPIDTGVDANFDFLPSGPSEGATQEEILSGFLAATTASQDNYRIARSYLAEDTAETWNPYSGTLVRAREGTVDRVDEATLTYTVPVSASVDAVGRYTASESTTSQTLPPFDFVQVEGEWRIAELGDGILISQQAFPNAFSQHTLYYYDLAFRNLVPDLRWFPARAEVPTRLVRALLEPPTSWLQDATVSAVPEGTELAAAPVEVADGVARVDLTNEVLGLSDTARQLLRLQLAASLRAVSGVAGVQVTVDQNVLAIPDFTAGAPEIVPQVDARTLALTDDGFGFVTGAGEIEALGTLAGSVEEREATRLVLGPSRTIAGLLGPEGVWLARTSSAPDLLLDARPGLIAPSVDGYQFVWSVAADGAGGIVAFELDGTAREVEAALPDDQRIVSLQVSRDDTRVLLLLDGAAGPRLVVAAIVRDDATGVPLRLGELRELPISGERAIDATWVDEVRVASVATTEDGTLVELHEIGGRTRSLGLPPSAVQIVGGNSGVEGIRVLGEGGAIFEPRGSGWQSTGVRASFLATQQ</sequence>
<dbReference type="OrthoDB" id="3226781at2"/>
<gene>
    <name evidence="2" type="ORF">FK219_006320</name>
</gene>
<evidence type="ECO:0000313" key="2">
    <source>
        <dbReference type="EMBL" id="NHF62851.1"/>
    </source>
</evidence>
<feature type="domain" description="GerMN" evidence="1">
    <location>
        <begin position="209"/>
        <end position="299"/>
    </location>
</feature>
<dbReference type="Pfam" id="PF10646">
    <property type="entry name" value="Germane"/>
    <property type="match status" value="1"/>
</dbReference>
<evidence type="ECO:0000313" key="3">
    <source>
        <dbReference type="Proteomes" id="UP000818266"/>
    </source>
</evidence>
<dbReference type="EMBL" id="VIKT02000008">
    <property type="protein sequence ID" value="NHF62851.1"/>
    <property type="molecule type" value="Genomic_DNA"/>
</dbReference>
<dbReference type="SMART" id="SM00909">
    <property type="entry name" value="Germane"/>
    <property type="match status" value="1"/>
</dbReference>
<keyword evidence="3" id="KW-1185">Reference proteome</keyword>
<evidence type="ECO:0000259" key="1">
    <source>
        <dbReference type="SMART" id="SM00909"/>
    </source>
</evidence>
<proteinExistence type="predicted"/>
<dbReference type="PROSITE" id="PS51257">
    <property type="entry name" value="PROKAR_LIPOPROTEIN"/>
    <property type="match status" value="1"/>
</dbReference>
<reference evidence="2 3" key="1">
    <citation type="submission" date="2020-03" db="EMBL/GenBank/DDBJ databases">
        <title>Chryseoglobus sp. isolated from a deep-sea seamount.</title>
        <authorList>
            <person name="Zhang D.-C."/>
        </authorList>
    </citation>
    <scope>NUCLEOTIDE SEQUENCE [LARGE SCALE GENOMIC DNA]</scope>
    <source>
        <strain evidence="2 3">KN1116</strain>
    </source>
</reference>
<dbReference type="AlphaFoldDB" id="A0A9E5MKP1"/>
<accession>A0A9E5MKP1</accession>
<dbReference type="InterPro" id="IPR019606">
    <property type="entry name" value="GerMN"/>
</dbReference>